<dbReference type="AlphaFoldDB" id="A0A9P8AMV7"/>
<reference evidence="2" key="1">
    <citation type="submission" date="2020-11" db="EMBL/GenBank/DDBJ databases">
        <title>Adaptations for nitrogen fixation in a non-lichenized fungal sporocarp promotes dispersal by wood-feeding termites.</title>
        <authorList>
            <consortium name="DOE Joint Genome Institute"/>
            <person name="Koch R.A."/>
            <person name="Yoon G."/>
            <person name="Arayal U."/>
            <person name="Lail K."/>
            <person name="Amirebrahimi M."/>
            <person name="Labutti K."/>
            <person name="Lipzen A."/>
            <person name="Riley R."/>
            <person name="Barry K."/>
            <person name="Henrissat B."/>
            <person name="Grigoriev I.V."/>
            <person name="Herr J.R."/>
            <person name="Aime M.C."/>
        </authorList>
    </citation>
    <scope>NUCLEOTIDE SEQUENCE</scope>
    <source>
        <strain evidence="2">MCA 3950</strain>
    </source>
</reference>
<gene>
    <name evidence="2" type="ORF">BT62DRAFT_1080358</name>
</gene>
<feature type="region of interest" description="Disordered" evidence="1">
    <location>
        <begin position="492"/>
        <end position="516"/>
    </location>
</feature>
<dbReference type="OrthoDB" id="3270019at2759"/>
<feature type="compositionally biased region" description="Polar residues" evidence="1">
    <location>
        <begin position="117"/>
        <end position="134"/>
    </location>
</feature>
<proteinExistence type="predicted"/>
<dbReference type="RefSeq" id="XP_043034669.1">
    <property type="nucleotide sequence ID" value="XM_043179577.1"/>
</dbReference>
<evidence type="ECO:0000313" key="3">
    <source>
        <dbReference type="Proteomes" id="UP000812287"/>
    </source>
</evidence>
<keyword evidence="3" id="KW-1185">Reference proteome</keyword>
<dbReference type="GeneID" id="66101871"/>
<evidence type="ECO:0000313" key="2">
    <source>
        <dbReference type="EMBL" id="KAG7441169.1"/>
    </source>
</evidence>
<organism evidence="2 3">
    <name type="scientific">Guyanagaster necrorhizus</name>
    <dbReference type="NCBI Taxonomy" id="856835"/>
    <lineage>
        <taxon>Eukaryota</taxon>
        <taxon>Fungi</taxon>
        <taxon>Dikarya</taxon>
        <taxon>Basidiomycota</taxon>
        <taxon>Agaricomycotina</taxon>
        <taxon>Agaricomycetes</taxon>
        <taxon>Agaricomycetidae</taxon>
        <taxon>Agaricales</taxon>
        <taxon>Marasmiineae</taxon>
        <taxon>Physalacriaceae</taxon>
        <taxon>Guyanagaster</taxon>
    </lineage>
</organism>
<evidence type="ECO:0000256" key="1">
    <source>
        <dbReference type="SAM" id="MobiDB-lite"/>
    </source>
</evidence>
<feature type="compositionally biased region" description="Basic and acidic residues" evidence="1">
    <location>
        <begin position="505"/>
        <end position="516"/>
    </location>
</feature>
<sequence>MAWRNKIDTVTSDMPPIHPFDVHRHTLSISNDNSYVPGEAPDDAPILNPNVWVRWYLLRGKQRNDDRKESVERTPLWRTINHDRYDEPNDWADFMRGKRDKKTQHHRASRDEPTNVIYDNTTSVSPSGLTTTMPDLSHSPPLPHHRHQADPISPTLEDPSPSIMSKIHYIGLSIGSGRTRVRITEVVLAMSRPSLLPTFTNNPIPLNTNTFEAYCVSLTDHDDIEEPICLLDDDNVTVNPPKKPGLETTLLGDSGCFLTGKLSIDSTTTDNHNDNCRGYRNTTMKEPRSDFVSRRSRYSEGRAMKNRSTVTRLPGLPTFDNRIQDARPGLSYSVQVPPSSSSTVHAYSNAPWGSDEVTVDDASFRSVYALSSTTQMHYVCALGLPSDERASKYSSKKTSRTEAFKDAYVCFTYFGRAGSPDTINSGSAFAAFIQKYHRSGVFISIKDKLNAERENHTINAETLRVWVNKDGDVDSYRRHRWIENHRLKTTDTSSRVDIPTSRTKSRPERKAKKASEAHPRYTIIISGCSPSVYKVIKEDEKFKYTGMLASRGIIYEHPYRQPASLRLLRNMKPFWSLGPE</sequence>
<dbReference type="EMBL" id="MU250563">
    <property type="protein sequence ID" value="KAG7441169.1"/>
    <property type="molecule type" value="Genomic_DNA"/>
</dbReference>
<name>A0A9P8AMV7_9AGAR</name>
<accession>A0A9P8AMV7</accession>
<feature type="region of interest" description="Disordered" evidence="1">
    <location>
        <begin position="116"/>
        <end position="156"/>
    </location>
</feature>
<comment type="caution">
    <text evidence="2">The sequence shown here is derived from an EMBL/GenBank/DDBJ whole genome shotgun (WGS) entry which is preliminary data.</text>
</comment>
<dbReference type="Proteomes" id="UP000812287">
    <property type="component" value="Unassembled WGS sequence"/>
</dbReference>
<protein>
    <submittedName>
        <fullName evidence="2">Uncharacterized protein</fullName>
    </submittedName>
</protein>